<proteinExistence type="predicted"/>
<protein>
    <submittedName>
        <fullName evidence="2">Uncharacterized protein</fullName>
    </submittedName>
</protein>
<feature type="compositionally biased region" description="Acidic residues" evidence="1">
    <location>
        <begin position="284"/>
        <end position="303"/>
    </location>
</feature>
<feature type="region of interest" description="Disordered" evidence="1">
    <location>
        <begin position="54"/>
        <end position="73"/>
    </location>
</feature>
<evidence type="ECO:0000256" key="1">
    <source>
        <dbReference type="SAM" id="MobiDB-lite"/>
    </source>
</evidence>
<dbReference type="RefSeq" id="WP_106135767.1">
    <property type="nucleotide sequence ID" value="NZ_PVTE01000001.1"/>
</dbReference>
<feature type="region of interest" description="Disordered" evidence="1">
    <location>
        <begin position="151"/>
        <end position="172"/>
    </location>
</feature>
<keyword evidence="3" id="KW-1185">Reference proteome</keyword>
<dbReference type="OrthoDB" id="919615at2"/>
<dbReference type="EMBL" id="PVTE01000001">
    <property type="protein sequence ID" value="PRY46998.1"/>
    <property type="molecule type" value="Genomic_DNA"/>
</dbReference>
<dbReference type="AlphaFoldDB" id="A0A2T0TN91"/>
<comment type="caution">
    <text evidence="2">The sequence shown here is derived from an EMBL/GenBank/DDBJ whole genome shotgun (WGS) entry which is preliminary data.</text>
</comment>
<evidence type="ECO:0000313" key="2">
    <source>
        <dbReference type="EMBL" id="PRY46998.1"/>
    </source>
</evidence>
<feature type="compositionally biased region" description="Acidic residues" evidence="1">
    <location>
        <begin position="311"/>
        <end position="320"/>
    </location>
</feature>
<accession>A0A2T0TN91</accession>
<evidence type="ECO:0000313" key="3">
    <source>
        <dbReference type="Proteomes" id="UP000238375"/>
    </source>
</evidence>
<reference evidence="2 3" key="1">
    <citation type="submission" date="2018-03" db="EMBL/GenBank/DDBJ databases">
        <title>Genomic Encyclopedia of Archaeal and Bacterial Type Strains, Phase II (KMG-II): from individual species to whole genera.</title>
        <authorList>
            <person name="Goeker M."/>
        </authorList>
    </citation>
    <scope>NUCLEOTIDE SEQUENCE [LARGE SCALE GENOMIC DNA]</scope>
    <source>
        <strain evidence="2 3">DSM 28354</strain>
    </source>
</reference>
<sequence>MSQLTPATDLPTDLYPMTPTPTPAPSTPSVNRKRMLGISAAALLLTGGGILIANSGTGEPDTTPDNPGDAVASEPNPAITLPEDIDVAGKVTNAMSFEQAFAAARDEVGMGGVFSWQGRWYNTLHKEEWDSLSLDQRQEFLEHIMQEKLPVKSTHQAQSHSAKTETQTTETEPTLVEGHLNGQRVMGLDFDHDGVIDTVVLEGNDGNVYRVVDAQGDDGLDTIFRYDALTDQLMAVERLDHSIVLSVDQFNQGLEESMSKEIVDSILESDTMDSPATSISDAPSESDESIDSQEPDDDVDTTDDTYINDGNVDDMDDHRA</sequence>
<feature type="compositionally biased region" description="Polar residues" evidence="1">
    <location>
        <begin position="272"/>
        <end position="283"/>
    </location>
</feature>
<gene>
    <name evidence="2" type="ORF">CLV58_10162</name>
</gene>
<organism evidence="2 3">
    <name type="scientific">Spirosoma oryzae</name>
    <dbReference type="NCBI Taxonomy" id="1469603"/>
    <lineage>
        <taxon>Bacteria</taxon>
        <taxon>Pseudomonadati</taxon>
        <taxon>Bacteroidota</taxon>
        <taxon>Cytophagia</taxon>
        <taxon>Cytophagales</taxon>
        <taxon>Cytophagaceae</taxon>
        <taxon>Spirosoma</taxon>
    </lineage>
</organism>
<name>A0A2T0TN91_9BACT</name>
<feature type="region of interest" description="Disordered" evidence="1">
    <location>
        <begin position="269"/>
        <end position="320"/>
    </location>
</feature>
<feature type="region of interest" description="Disordered" evidence="1">
    <location>
        <begin position="1"/>
        <end position="31"/>
    </location>
</feature>
<dbReference type="Proteomes" id="UP000238375">
    <property type="component" value="Unassembled WGS sequence"/>
</dbReference>